<name>A0AAD8LUR5_ACIOX</name>
<dbReference type="EMBL" id="JAGXEW010000002">
    <property type="protein sequence ID" value="KAK1175123.1"/>
    <property type="molecule type" value="Genomic_DNA"/>
</dbReference>
<evidence type="ECO:0000313" key="1">
    <source>
        <dbReference type="EMBL" id="KAK1175123.1"/>
    </source>
</evidence>
<keyword evidence="2" id="KW-1185">Reference proteome</keyword>
<protein>
    <submittedName>
        <fullName evidence="1">Coiled-coil domain-containing protein 166</fullName>
    </submittedName>
</protein>
<gene>
    <name evidence="1" type="ORF">AOXY_G2768</name>
</gene>
<organism evidence="1 2">
    <name type="scientific">Acipenser oxyrinchus oxyrinchus</name>
    <dbReference type="NCBI Taxonomy" id="40147"/>
    <lineage>
        <taxon>Eukaryota</taxon>
        <taxon>Metazoa</taxon>
        <taxon>Chordata</taxon>
        <taxon>Craniata</taxon>
        <taxon>Vertebrata</taxon>
        <taxon>Euteleostomi</taxon>
        <taxon>Actinopterygii</taxon>
        <taxon>Chondrostei</taxon>
        <taxon>Acipenseriformes</taxon>
        <taxon>Acipenseridae</taxon>
        <taxon>Acipenser</taxon>
    </lineage>
</organism>
<evidence type="ECO:0000313" key="2">
    <source>
        <dbReference type="Proteomes" id="UP001230051"/>
    </source>
</evidence>
<comment type="caution">
    <text evidence="1">The sequence shown here is derived from an EMBL/GenBank/DDBJ whole genome shotgun (WGS) entry which is preliminary data.</text>
</comment>
<proteinExistence type="predicted"/>
<dbReference type="AlphaFoldDB" id="A0AAD8LUR5"/>
<reference evidence="1" key="1">
    <citation type="submission" date="2022-02" db="EMBL/GenBank/DDBJ databases">
        <title>Atlantic sturgeon de novo genome assembly.</title>
        <authorList>
            <person name="Stock M."/>
            <person name="Klopp C."/>
            <person name="Guiguen Y."/>
            <person name="Cabau C."/>
            <person name="Parinello H."/>
            <person name="Santidrian Yebra-Pimentel E."/>
            <person name="Kuhl H."/>
            <person name="Dirks R.P."/>
            <person name="Guessner J."/>
            <person name="Wuertz S."/>
            <person name="Du K."/>
            <person name="Schartl M."/>
        </authorList>
    </citation>
    <scope>NUCLEOTIDE SEQUENCE</scope>
    <source>
        <strain evidence="1">STURGEONOMICS-FGT-2020</strain>
        <tissue evidence="1">Whole blood</tissue>
    </source>
</reference>
<sequence length="138" mass="16234">MPQILSVLFFCVQHLQQEQMSHIKELEKELRAKHSESLQSIKANFLQEKVHNEKQSRLKVQALAVEAAPEASRYLVEVGLENQQLHLIRRTRVLLVYQGELEEQRQQLLRESQYTEDLKRLRAQRHFHSQSLGGDTHT</sequence>
<dbReference type="Proteomes" id="UP001230051">
    <property type="component" value="Unassembled WGS sequence"/>
</dbReference>
<accession>A0AAD8LUR5</accession>